<evidence type="ECO:0000313" key="1">
    <source>
        <dbReference type="EMBL" id="MCN9242916.1"/>
    </source>
</evidence>
<organism evidence="1 2">
    <name type="scientific">Streptomyces macrolidinus</name>
    <dbReference type="NCBI Taxonomy" id="2952607"/>
    <lineage>
        <taxon>Bacteria</taxon>
        <taxon>Bacillati</taxon>
        <taxon>Actinomycetota</taxon>
        <taxon>Actinomycetes</taxon>
        <taxon>Kitasatosporales</taxon>
        <taxon>Streptomycetaceae</taxon>
        <taxon>Streptomyces</taxon>
    </lineage>
</organism>
<accession>A0ABT0ZH71</accession>
<reference evidence="1 2" key="1">
    <citation type="submission" date="2022-05" db="EMBL/GenBank/DDBJ databases">
        <title>Streptomyces sp. nov. RY43-2 isolated from soil of a peat swamp forest.</title>
        <authorList>
            <person name="Kanchanasin P."/>
            <person name="Tanasupawat S."/>
            <person name="Phongsopitanun W."/>
        </authorList>
    </citation>
    <scope>NUCLEOTIDE SEQUENCE [LARGE SCALE GENOMIC DNA]</scope>
    <source>
        <strain evidence="1 2">RY43-2</strain>
    </source>
</reference>
<dbReference type="RefSeq" id="WP_252426236.1">
    <property type="nucleotide sequence ID" value="NZ_JAMWMR010000017.1"/>
</dbReference>
<dbReference type="EMBL" id="JAMWMR010000017">
    <property type="protein sequence ID" value="MCN9242916.1"/>
    <property type="molecule type" value="Genomic_DNA"/>
</dbReference>
<dbReference type="SUPFAM" id="SSF89372">
    <property type="entry name" value="Fucose-specific lectin"/>
    <property type="match status" value="1"/>
</dbReference>
<name>A0ABT0ZH71_9ACTN</name>
<evidence type="ECO:0000313" key="2">
    <source>
        <dbReference type="Proteomes" id="UP001523219"/>
    </source>
</evidence>
<dbReference type="Proteomes" id="UP001523219">
    <property type="component" value="Unassembled WGS sequence"/>
</dbReference>
<proteinExistence type="predicted"/>
<protein>
    <submittedName>
        <fullName evidence="1">Uncharacterized protein</fullName>
    </submittedName>
</protein>
<comment type="caution">
    <text evidence="1">The sequence shown here is derived from an EMBL/GenBank/DDBJ whole genome shotgun (WGS) entry which is preliminary data.</text>
</comment>
<dbReference type="Gene3D" id="2.120.10.70">
    <property type="entry name" value="Fucose-specific lectin"/>
    <property type="match status" value="1"/>
</dbReference>
<sequence>MRRGSSDRVGAAHPTGLTAAERERIASGAAHGDWLTLGKSGRLSLYAPTDEGLLRWTEVTAGGPEWSGPHFVAAPGLSHLAVAQGPDTYVHFLGRRERAAADGARSVDIVHAIQYQTGLAFTDWRSLGNPDKDREQGRQVGAPVGAIAPDGTVHVFVRNAQRGLSLRREGPGGKWKAWEDLHGIGIDALCAPVALATGRIEVCAAAETGVFLWRQLEPGGDFTGPRGFSLRPAPGTVSAVESGPERATFFWTDADSGGAAAWRVGRWPAVLGGSPADRPYAALRTSLDGYDCVVLAYRDRDGSAVLGVGGTEDEDNGFWWYTLAESCQGAPALARDGHGRVVMALIDPDGVPKVARQENTAGLTFGQWHRL</sequence>
<gene>
    <name evidence="1" type="ORF">NGF19_19295</name>
</gene>
<keyword evidence="2" id="KW-1185">Reference proteome</keyword>